<gene>
    <name evidence="2" type="ORF">O3G_MSEX011457</name>
</gene>
<sequence length="278" mass="33456">MFQLLHSTLIFIFFLDFCNTKSIFDFDADDILKSMIGEISRLPHRIAFPDIKGLLYPKKDKKTPKYVMKTNPTTTKMIVQATVHPSPRKVPEITIRDINIRKMNMNLARLFSKHTSLPDFANGADDPSHETRRFDAIRAKMETYEPTDFLRQEYFYNENGTKILMEKNKTIELMAHYVYETRYKLPYSQLMREKYKDDVRYKLGYCFSLLRQLKQQQRLIYSTLMNHYLKTVTLHFHMKMYEKVVRLDVDVRDLIQYIKDLERHRRLMVDPTYYDDNK</sequence>
<dbReference type="AlphaFoldDB" id="A0A922CV61"/>
<evidence type="ECO:0000256" key="1">
    <source>
        <dbReference type="SAM" id="SignalP"/>
    </source>
</evidence>
<reference evidence="2" key="2">
    <citation type="submission" date="2020-12" db="EMBL/GenBank/DDBJ databases">
        <authorList>
            <person name="Kanost M."/>
        </authorList>
    </citation>
    <scope>NUCLEOTIDE SEQUENCE</scope>
</reference>
<protein>
    <submittedName>
        <fullName evidence="2">Uncharacterized protein</fullName>
    </submittedName>
</protein>
<organism evidence="2 3">
    <name type="scientific">Manduca sexta</name>
    <name type="common">Tobacco hawkmoth</name>
    <name type="synonym">Tobacco hornworm</name>
    <dbReference type="NCBI Taxonomy" id="7130"/>
    <lineage>
        <taxon>Eukaryota</taxon>
        <taxon>Metazoa</taxon>
        <taxon>Ecdysozoa</taxon>
        <taxon>Arthropoda</taxon>
        <taxon>Hexapoda</taxon>
        <taxon>Insecta</taxon>
        <taxon>Pterygota</taxon>
        <taxon>Neoptera</taxon>
        <taxon>Endopterygota</taxon>
        <taxon>Lepidoptera</taxon>
        <taxon>Glossata</taxon>
        <taxon>Ditrysia</taxon>
        <taxon>Bombycoidea</taxon>
        <taxon>Sphingidae</taxon>
        <taxon>Sphinginae</taxon>
        <taxon>Sphingini</taxon>
        <taxon>Manduca</taxon>
    </lineage>
</organism>
<name>A0A922CV61_MANSE</name>
<keyword evidence="3" id="KW-1185">Reference proteome</keyword>
<keyword evidence="1" id="KW-0732">Signal</keyword>
<dbReference type="OrthoDB" id="7411026at2759"/>
<dbReference type="EMBL" id="JH668628">
    <property type="protein sequence ID" value="KAG6459577.1"/>
    <property type="molecule type" value="Genomic_DNA"/>
</dbReference>
<comment type="caution">
    <text evidence="2">The sequence shown here is derived from an EMBL/GenBank/DDBJ whole genome shotgun (WGS) entry which is preliminary data.</text>
</comment>
<feature type="chain" id="PRO_5037045959" evidence="1">
    <location>
        <begin position="21"/>
        <end position="278"/>
    </location>
</feature>
<feature type="signal peptide" evidence="1">
    <location>
        <begin position="1"/>
        <end position="20"/>
    </location>
</feature>
<accession>A0A922CV61</accession>
<dbReference type="Proteomes" id="UP000791440">
    <property type="component" value="Unassembled WGS sequence"/>
</dbReference>
<evidence type="ECO:0000313" key="3">
    <source>
        <dbReference type="Proteomes" id="UP000791440"/>
    </source>
</evidence>
<evidence type="ECO:0000313" key="2">
    <source>
        <dbReference type="EMBL" id="KAG6459577.1"/>
    </source>
</evidence>
<proteinExistence type="predicted"/>
<reference evidence="2" key="1">
    <citation type="journal article" date="2016" name="Insect Biochem. Mol. Biol.">
        <title>Multifaceted biological insights from a draft genome sequence of the tobacco hornworm moth, Manduca sexta.</title>
        <authorList>
            <person name="Kanost M.R."/>
            <person name="Arrese E.L."/>
            <person name="Cao X."/>
            <person name="Chen Y.R."/>
            <person name="Chellapilla S."/>
            <person name="Goldsmith M.R."/>
            <person name="Grosse-Wilde E."/>
            <person name="Heckel D.G."/>
            <person name="Herndon N."/>
            <person name="Jiang H."/>
            <person name="Papanicolaou A."/>
            <person name="Qu J."/>
            <person name="Soulages J.L."/>
            <person name="Vogel H."/>
            <person name="Walters J."/>
            <person name="Waterhouse R.M."/>
            <person name="Ahn S.J."/>
            <person name="Almeida F.C."/>
            <person name="An C."/>
            <person name="Aqrawi P."/>
            <person name="Bretschneider A."/>
            <person name="Bryant W.B."/>
            <person name="Bucks S."/>
            <person name="Chao H."/>
            <person name="Chevignon G."/>
            <person name="Christen J.M."/>
            <person name="Clarke D.F."/>
            <person name="Dittmer N.T."/>
            <person name="Ferguson L.C.F."/>
            <person name="Garavelou S."/>
            <person name="Gordon K.H.J."/>
            <person name="Gunaratna R.T."/>
            <person name="Han Y."/>
            <person name="Hauser F."/>
            <person name="He Y."/>
            <person name="Heidel-Fischer H."/>
            <person name="Hirsh A."/>
            <person name="Hu Y."/>
            <person name="Jiang H."/>
            <person name="Kalra D."/>
            <person name="Klinner C."/>
            <person name="Konig C."/>
            <person name="Kovar C."/>
            <person name="Kroll A.R."/>
            <person name="Kuwar S.S."/>
            <person name="Lee S.L."/>
            <person name="Lehman R."/>
            <person name="Li K."/>
            <person name="Li Z."/>
            <person name="Liang H."/>
            <person name="Lovelace S."/>
            <person name="Lu Z."/>
            <person name="Mansfield J.H."/>
            <person name="McCulloch K.J."/>
            <person name="Mathew T."/>
            <person name="Morton B."/>
            <person name="Muzny D.M."/>
            <person name="Neunemann D."/>
            <person name="Ongeri F."/>
            <person name="Pauchet Y."/>
            <person name="Pu L.L."/>
            <person name="Pyrousis I."/>
            <person name="Rao X.J."/>
            <person name="Redding A."/>
            <person name="Roesel C."/>
            <person name="Sanchez-Gracia A."/>
            <person name="Schaack S."/>
            <person name="Shukla A."/>
            <person name="Tetreau G."/>
            <person name="Wang Y."/>
            <person name="Xiong G.H."/>
            <person name="Traut W."/>
            <person name="Walsh T.K."/>
            <person name="Worley K.C."/>
            <person name="Wu D."/>
            <person name="Wu W."/>
            <person name="Wu Y.Q."/>
            <person name="Zhang X."/>
            <person name="Zou Z."/>
            <person name="Zucker H."/>
            <person name="Briscoe A.D."/>
            <person name="Burmester T."/>
            <person name="Clem R.J."/>
            <person name="Feyereisen R."/>
            <person name="Grimmelikhuijzen C.J.P."/>
            <person name="Hamodrakas S.J."/>
            <person name="Hansson B.S."/>
            <person name="Huguet E."/>
            <person name="Jermiin L.S."/>
            <person name="Lan Q."/>
            <person name="Lehman H.K."/>
            <person name="Lorenzen M."/>
            <person name="Merzendorfer H."/>
            <person name="Michalopoulos I."/>
            <person name="Morton D.B."/>
            <person name="Muthukrishnan S."/>
            <person name="Oakeshott J.G."/>
            <person name="Palmer W."/>
            <person name="Park Y."/>
            <person name="Passarelli A.L."/>
            <person name="Rozas J."/>
            <person name="Schwartz L.M."/>
            <person name="Smith W."/>
            <person name="Southgate A."/>
            <person name="Vilcinskas A."/>
            <person name="Vogt R."/>
            <person name="Wang P."/>
            <person name="Werren J."/>
            <person name="Yu X.Q."/>
            <person name="Zhou J.J."/>
            <person name="Brown S.J."/>
            <person name="Scherer S.E."/>
            <person name="Richards S."/>
            <person name="Blissard G.W."/>
        </authorList>
    </citation>
    <scope>NUCLEOTIDE SEQUENCE</scope>
</reference>